<comment type="caution">
    <text evidence="8">The sequence shown here is derived from an EMBL/GenBank/DDBJ whole genome shotgun (WGS) entry which is preliminary data.</text>
</comment>
<protein>
    <submittedName>
        <fullName evidence="8">LuxR family two component transcriptional regulator</fullName>
    </submittedName>
</protein>
<evidence type="ECO:0000256" key="3">
    <source>
        <dbReference type="ARBA" id="ARBA00023125"/>
    </source>
</evidence>
<dbReference type="PROSITE" id="PS50110">
    <property type="entry name" value="RESPONSE_REGULATORY"/>
    <property type="match status" value="1"/>
</dbReference>
<keyword evidence="2" id="KW-0805">Transcription regulation</keyword>
<dbReference type="CDD" id="cd17535">
    <property type="entry name" value="REC_NarL-like"/>
    <property type="match status" value="1"/>
</dbReference>
<keyword evidence="9" id="KW-1185">Reference proteome</keyword>
<dbReference type="InterPro" id="IPR016032">
    <property type="entry name" value="Sig_transdc_resp-reg_C-effctor"/>
</dbReference>
<dbReference type="PRINTS" id="PR00038">
    <property type="entry name" value="HTHLUXR"/>
</dbReference>
<dbReference type="InterPro" id="IPR001789">
    <property type="entry name" value="Sig_transdc_resp-reg_receiver"/>
</dbReference>
<dbReference type="AlphaFoldDB" id="A0A561UJD1"/>
<dbReference type="Pfam" id="PF00072">
    <property type="entry name" value="Response_reg"/>
    <property type="match status" value="1"/>
</dbReference>
<dbReference type="PANTHER" id="PTHR43214">
    <property type="entry name" value="TWO-COMPONENT RESPONSE REGULATOR"/>
    <property type="match status" value="1"/>
</dbReference>
<keyword evidence="4" id="KW-0804">Transcription</keyword>
<keyword evidence="3" id="KW-0238">DNA-binding</keyword>
<dbReference type="GO" id="GO:0000160">
    <property type="term" value="P:phosphorelay signal transduction system"/>
    <property type="evidence" value="ECO:0007669"/>
    <property type="project" value="InterPro"/>
</dbReference>
<dbReference type="SUPFAM" id="SSF46894">
    <property type="entry name" value="C-terminal effector domain of the bipartite response regulators"/>
    <property type="match status" value="1"/>
</dbReference>
<proteinExistence type="predicted"/>
<dbReference type="InterPro" id="IPR011006">
    <property type="entry name" value="CheY-like_superfamily"/>
</dbReference>
<dbReference type="InterPro" id="IPR058245">
    <property type="entry name" value="NreC/VraR/RcsB-like_REC"/>
</dbReference>
<dbReference type="Gene3D" id="3.40.50.2300">
    <property type="match status" value="1"/>
</dbReference>
<evidence type="ECO:0000259" key="7">
    <source>
        <dbReference type="PROSITE" id="PS50110"/>
    </source>
</evidence>
<evidence type="ECO:0000256" key="4">
    <source>
        <dbReference type="ARBA" id="ARBA00023163"/>
    </source>
</evidence>
<dbReference type="Proteomes" id="UP000317940">
    <property type="component" value="Unassembled WGS sequence"/>
</dbReference>
<dbReference type="PROSITE" id="PS00622">
    <property type="entry name" value="HTH_LUXR_1"/>
    <property type="match status" value="1"/>
</dbReference>
<dbReference type="PROSITE" id="PS50043">
    <property type="entry name" value="HTH_LUXR_2"/>
    <property type="match status" value="1"/>
</dbReference>
<dbReference type="InterPro" id="IPR000792">
    <property type="entry name" value="Tscrpt_reg_LuxR_C"/>
</dbReference>
<gene>
    <name evidence="8" type="ORF">FHX73_113303</name>
</gene>
<sequence length="226" mass="24269">MIRVVVADDQELVRAGFGMILDAQPDIEVVAEAADGEQAIAAVAEHRPDVLLLDVRMPVLDGLGAARRVCAEYPLTKVLMLTTFDIDDYVYDALHAGASGFLLKDVRRDDLAHGVRLVARGEALLAPSVTRRLISEFAARRPGGAGGAAAARPQHRLLEQLTAREQETLRLLARGLSNAEIATELVVSEHTVKTHVSNVLSKLGLRDRVHAVVFAYEAGAVVAGEV</sequence>
<keyword evidence="1 5" id="KW-0597">Phosphoprotein</keyword>
<dbReference type="SMART" id="SM00448">
    <property type="entry name" value="REC"/>
    <property type="match status" value="1"/>
</dbReference>
<accession>A0A561UJD1</accession>
<organism evidence="8 9">
    <name type="scientific">Kitasatospora viridis</name>
    <dbReference type="NCBI Taxonomy" id="281105"/>
    <lineage>
        <taxon>Bacteria</taxon>
        <taxon>Bacillati</taxon>
        <taxon>Actinomycetota</taxon>
        <taxon>Actinomycetes</taxon>
        <taxon>Kitasatosporales</taxon>
        <taxon>Streptomycetaceae</taxon>
        <taxon>Kitasatospora</taxon>
    </lineage>
</organism>
<evidence type="ECO:0000313" key="9">
    <source>
        <dbReference type="Proteomes" id="UP000317940"/>
    </source>
</evidence>
<dbReference type="SUPFAM" id="SSF52172">
    <property type="entry name" value="CheY-like"/>
    <property type="match status" value="1"/>
</dbReference>
<reference evidence="8 9" key="1">
    <citation type="submission" date="2019-06" db="EMBL/GenBank/DDBJ databases">
        <title>Sequencing the genomes of 1000 actinobacteria strains.</title>
        <authorList>
            <person name="Klenk H.-P."/>
        </authorList>
    </citation>
    <scope>NUCLEOTIDE SEQUENCE [LARGE SCALE GENOMIC DNA]</scope>
    <source>
        <strain evidence="8 9">DSM 44826</strain>
    </source>
</reference>
<feature type="modified residue" description="4-aspartylphosphate" evidence="5">
    <location>
        <position position="54"/>
    </location>
</feature>
<evidence type="ECO:0000313" key="8">
    <source>
        <dbReference type="EMBL" id="TWF99456.1"/>
    </source>
</evidence>
<dbReference type="SMART" id="SM00421">
    <property type="entry name" value="HTH_LUXR"/>
    <property type="match status" value="1"/>
</dbReference>
<dbReference type="EMBL" id="VIWT01000001">
    <property type="protein sequence ID" value="TWF99456.1"/>
    <property type="molecule type" value="Genomic_DNA"/>
</dbReference>
<feature type="domain" description="Response regulatory" evidence="7">
    <location>
        <begin position="3"/>
        <end position="119"/>
    </location>
</feature>
<evidence type="ECO:0000256" key="1">
    <source>
        <dbReference type="ARBA" id="ARBA00022553"/>
    </source>
</evidence>
<feature type="domain" description="HTH luxR-type" evidence="6">
    <location>
        <begin position="154"/>
        <end position="219"/>
    </location>
</feature>
<evidence type="ECO:0000259" key="6">
    <source>
        <dbReference type="PROSITE" id="PS50043"/>
    </source>
</evidence>
<dbReference type="GO" id="GO:0003677">
    <property type="term" value="F:DNA binding"/>
    <property type="evidence" value="ECO:0007669"/>
    <property type="project" value="UniProtKB-KW"/>
</dbReference>
<evidence type="ECO:0000256" key="2">
    <source>
        <dbReference type="ARBA" id="ARBA00023015"/>
    </source>
</evidence>
<dbReference type="InterPro" id="IPR039420">
    <property type="entry name" value="WalR-like"/>
</dbReference>
<dbReference type="Pfam" id="PF00196">
    <property type="entry name" value="GerE"/>
    <property type="match status" value="1"/>
</dbReference>
<evidence type="ECO:0000256" key="5">
    <source>
        <dbReference type="PROSITE-ProRule" id="PRU00169"/>
    </source>
</evidence>
<dbReference type="GO" id="GO:0006355">
    <property type="term" value="P:regulation of DNA-templated transcription"/>
    <property type="evidence" value="ECO:0007669"/>
    <property type="project" value="InterPro"/>
</dbReference>
<dbReference type="CDD" id="cd06170">
    <property type="entry name" value="LuxR_C_like"/>
    <property type="match status" value="1"/>
</dbReference>
<dbReference type="PANTHER" id="PTHR43214:SF24">
    <property type="entry name" value="TRANSCRIPTIONAL REGULATORY PROTEIN NARL-RELATED"/>
    <property type="match status" value="1"/>
</dbReference>
<name>A0A561UJD1_9ACTN</name>